<dbReference type="Pfam" id="PF06750">
    <property type="entry name" value="A24_N_bact"/>
    <property type="match status" value="1"/>
</dbReference>
<dbReference type="InterPro" id="IPR050882">
    <property type="entry name" value="Prepilin_peptidase/N-MTase"/>
</dbReference>
<feature type="transmembrane region" description="Helical" evidence="7">
    <location>
        <begin position="111"/>
        <end position="127"/>
    </location>
</feature>
<evidence type="ECO:0000256" key="7">
    <source>
        <dbReference type="SAM" id="Phobius"/>
    </source>
</evidence>
<proteinExistence type="inferred from homology"/>
<keyword evidence="3" id="KW-1003">Cell membrane</keyword>
<feature type="transmembrane region" description="Helical" evidence="7">
    <location>
        <begin position="214"/>
        <end position="242"/>
    </location>
</feature>
<feature type="transmembrane region" description="Helical" evidence="7">
    <location>
        <begin position="176"/>
        <end position="202"/>
    </location>
</feature>
<evidence type="ECO:0000256" key="1">
    <source>
        <dbReference type="ARBA" id="ARBA00004651"/>
    </source>
</evidence>
<dbReference type="RefSeq" id="WP_068711832.1">
    <property type="nucleotide sequence ID" value="NZ_LSZP01000036.1"/>
</dbReference>
<evidence type="ECO:0000313" key="10">
    <source>
        <dbReference type="EMBL" id="KXU35655.1"/>
    </source>
</evidence>
<gene>
    <name evidence="10" type="ORF">AXK12_04900</name>
</gene>
<evidence type="ECO:0008006" key="12">
    <source>
        <dbReference type="Google" id="ProtNLM"/>
    </source>
</evidence>
<keyword evidence="6 7" id="KW-0472">Membrane</keyword>
<feature type="transmembrane region" description="Helical" evidence="7">
    <location>
        <begin position="83"/>
        <end position="105"/>
    </location>
</feature>
<dbReference type="GO" id="GO:0006465">
    <property type="term" value="P:signal peptide processing"/>
    <property type="evidence" value="ECO:0007669"/>
    <property type="project" value="TreeGrafter"/>
</dbReference>
<dbReference type="Gene3D" id="1.20.120.1220">
    <property type="match status" value="1"/>
</dbReference>
<feature type="domain" description="Prepilin type IV endopeptidase peptidase" evidence="8">
    <location>
        <begin position="115"/>
        <end position="242"/>
    </location>
</feature>
<dbReference type="GO" id="GO:0004190">
    <property type="term" value="F:aspartic-type endopeptidase activity"/>
    <property type="evidence" value="ECO:0007669"/>
    <property type="project" value="InterPro"/>
</dbReference>
<name>A0A139SM89_9BACT</name>
<dbReference type="AlphaFoldDB" id="A0A139SM89"/>
<protein>
    <recommendedName>
        <fullName evidence="12">Prepilin peptidase</fullName>
    </recommendedName>
</protein>
<dbReference type="InterPro" id="IPR000045">
    <property type="entry name" value="Prepilin_IV_endopep_pep"/>
</dbReference>
<dbReference type="GO" id="GO:0005886">
    <property type="term" value="C:plasma membrane"/>
    <property type="evidence" value="ECO:0007669"/>
    <property type="project" value="UniProtKB-SubCell"/>
</dbReference>
<feature type="transmembrane region" description="Helical" evidence="7">
    <location>
        <begin position="12"/>
        <end position="36"/>
    </location>
</feature>
<dbReference type="STRING" id="1548208.AXK12_04900"/>
<feature type="transmembrane region" description="Helical" evidence="7">
    <location>
        <begin position="136"/>
        <end position="156"/>
    </location>
</feature>
<feature type="domain" description="Prepilin peptidase A24 N-terminal" evidence="9">
    <location>
        <begin position="22"/>
        <end position="105"/>
    </location>
</feature>
<accession>A0A139SM89</accession>
<evidence type="ECO:0000256" key="2">
    <source>
        <dbReference type="ARBA" id="ARBA00005801"/>
    </source>
</evidence>
<dbReference type="PANTHER" id="PTHR30487">
    <property type="entry name" value="TYPE 4 PREPILIN-LIKE PROTEINS LEADER PEPTIDE-PROCESSING ENZYME"/>
    <property type="match status" value="1"/>
</dbReference>
<dbReference type="OrthoDB" id="9789291at2"/>
<comment type="similarity">
    <text evidence="2">Belongs to the peptidase A24 family.</text>
</comment>
<keyword evidence="11" id="KW-1185">Reference proteome</keyword>
<evidence type="ECO:0000256" key="5">
    <source>
        <dbReference type="ARBA" id="ARBA00022989"/>
    </source>
</evidence>
<feature type="transmembrane region" description="Helical" evidence="7">
    <location>
        <begin position="262"/>
        <end position="284"/>
    </location>
</feature>
<evidence type="ECO:0000256" key="4">
    <source>
        <dbReference type="ARBA" id="ARBA00022692"/>
    </source>
</evidence>
<organism evidence="10 11">
    <name type="scientific">Cephaloticoccus capnophilus</name>
    <dbReference type="NCBI Taxonomy" id="1548208"/>
    <lineage>
        <taxon>Bacteria</taxon>
        <taxon>Pseudomonadati</taxon>
        <taxon>Verrucomicrobiota</taxon>
        <taxon>Opitutia</taxon>
        <taxon>Opitutales</taxon>
        <taxon>Opitutaceae</taxon>
        <taxon>Cephaloticoccus</taxon>
    </lineage>
</organism>
<dbReference type="PANTHER" id="PTHR30487:SF0">
    <property type="entry name" value="PREPILIN LEADER PEPTIDASE_N-METHYLTRANSFERASE-RELATED"/>
    <property type="match status" value="1"/>
</dbReference>
<comment type="caution">
    <text evidence="10">The sequence shown here is derived from an EMBL/GenBank/DDBJ whole genome shotgun (WGS) entry which is preliminary data.</text>
</comment>
<evidence type="ECO:0000313" key="11">
    <source>
        <dbReference type="Proteomes" id="UP000071392"/>
    </source>
</evidence>
<evidence type="ECO:0000256" key="6">
    <source>
        <dbReference type="ARBA" id="ARBA00023136"/>
    </source>
</evidence>
<evidence type="ECO:0000259" key="9">
    <source>
        <dbReference type="Pfam" id="PF06750"/>
    </source>
</evidence>
<dbReference type="EMBL" id="LSZP01000036">
    <property type="protein sequence ID" value="KXU35655.1"/>
    <property type="molecule type" value="Genomic_DNA"/>
</dbReference>
<dbReference type="Proteomes" id="UP000071392">
    <property type="component" value="Unassembled WGS sequence"/>
</dbReference>
<evidence type="ECO:0000256" key="3">
    <source>
        <dbReference type="ARBA" id="ARBA00022475"/>
    </source>
</evidence>
<sequence length="287" mass="30904">MLSALSELSVAFPWFGWVAIFVFGACVGSFLNVVILRNPRGQSVLRPGSRCDGCAAPILWRDKLPILAWLFRRGRARCCDARFSFRYCAVELLTALLFLVCWLSFPPLKTLCAVAFLSLLIVASFIDQDHRIIPDWLTIGGAALGLFLSLCVPELHGFLSEPMGSESPVPLAHFRAFASSAAGLFIGSGLLLWIALVAEVFMKKEAMGFGDVKFVGMIGAFCGWQGAVFAIFGGAILGTLFVGALRLIGKRAPNGQIPFGPMLAAAATIYFFGGGTLTSFLGNFTCR</sequence>
<evidence type="ECO:0000259" key="8">
    <source>
        <dbReference type="Pfam" id="PF01478"/>
    </source>
</evidence>
<dbReference type="InterPro" id="IPR010627">
    <property type="entry name" value="Prepilin_pept_A24_N"/>
</dbReference>
<keyword evidence="5 7" id="KW-1133">Transmembrane helix</keyword>
<keyword evidence="4 7" id="KW-0812">Transmembrane</keyword>
<comment type="subcellular location">
    <subcellularLocation>
        <location evidence="1">Cell membrane</location>
        <topology evidence="1">Multi-pass membrane protein</topology>
    </subcellularLocation>
</comment>
<reference evidence="10 11" key="1">
    <citation type="submission" date="2016-02" db="EMBL/GenBank/DDBJ databases">
        <authorList>
            <person name="Wen L."/>
            <person name="He K."/>
            <person name="Yang H."/>
        </authorList>
    </citation>
    <scope>NUCLEOTIDE SEQUENCE [LARGE SCALE GENOMIC DNA]</scope>
    <source>
        <strain evidence="10 11">CV41</strain>
    </source>
</reference>
<dbReference type="Pfam" id="PF01478">
    <property type="entry name" value="Peptidase_A24"/>
    <property type="match status" value="1"/>
</dbReference>